<accession>A0AAN6S7W1</accession>
<protein>
    <submittedName>
        <fullName evidence="2">Uncharacterized protein</fullName>
    </submittedName>
</protein>
<evidence type="ECO:0000313" key="2">
    <source>
        <dbReference type="EMBL" id="KAK3943308.1"/>
    </source>
</evidence>
<keyword evidence="3" id="KW-1185">Reference proteome</keyword>
<dbReference type="EMBL" id="MU853766">
    <property type="protein sequence ID" value="KAK3943308.1"/>
    <property type="molecule type" value="Genomic_DNA"/>
</dbReference>
<proteinExistence type="predicted"/>
<gene>
    <name evidence="2" type="ORF">QBC46DRAFT_307304</name>
</gene>
<name>A0AAN6S7W1_9PEZI</name>
<comment type="caution">
    <text evidence="2">The sequence shown here is derived from an EMBL/GenBank/DDBJ whole genome shotgun (WGS) entry which is preliminary data.</text>
</comment>
<feature type="region of interest" description="Disordered" evidence="1">
    <location>
        <begin position="278"/>
        <end position="304"/>
    </location>
</feature>
<evidence type="ECO:0000313" key="3">
    <source>
        <dbReference type="Proteomes" id="UP001303473"/>
    </source>
</evidence>
<reference evidence="3" key="1">
    <citation type="journal article" date="2023" name="Mol. Phylogenet. Evol.">
        <title>Genome-scale phylogeny and comparative genomics of the fungal order Sordariales.</title>
        <authorList>
            <person name="Hensen N."/>
            <person name="Bonometti L."/>
            <person name="Westerberg I."/>
            <person name="Brannstrom I.O."/>
            <person name="Guillou S."/>
            <person name="Cros-Aarteil S."/>
            <person name="Calhoun S."/>
            <person name="Haridas S."/>
            <person name="Kuo A."/>
            <person name="Mondo S."/>
            <person name="Pangilinan J."/>
            <person name="Riley R."/>
            <person name="LaButti K."/>
            <person name="Andreopoulos B."/>
            <person name="Lipzen A."/>
            <person name="Chen C."/>
            <person name="Yan M."/>
            <person name="Daum C."/>
            <person name="Ng V."/>
            <person name="Clum A."/>
            <person name="Steindorff A."/>
            <person name="Ohm R.A."/>
            <person name="Martin F."/>
            <person name="Silar P."/>
            <person name="Natvig D.O."/>
            <person name="Lalanne C."/>
            <person name="Gautier V."/>
            <person name="Ament-Velasquez S.L."/>
            <person name="Kruys A."/>
            <person name="Hutchinson M.I."/>
            <person name="Powell A.J."/>
            <person name="Barry K."/>
            <person name="Miller A.N."/>
            <person name="Grigoriev I.V."/>
            <person name="Debuchy R."/>
            <person name="Gladieux P."/>
            <person name="Hiltunen Thoren M."/>
            <person name="Johannesson H."/>
        </authorList>
    </citation>
    <scope>NUCLEOTIDE SEQUENCE [LARGE SCALE GENOMIC DNA]</scope>
    <source>
        <strain evidence="3">CBS 340.73</strain>
    </source>
</reference>
<evidence type="ECO:0000256" key="1">
    <source>
        <dbReference type="SAM" id="MobiDB-lite"/>
    </source>
</evidence>
<dbReference type="Proteomes" id="UP001303473">
    <property type="component" value="Unassembled WGS sequence"/>
</dbReference>
<dbReference type="AlphaFoldDB" id="A0AAN6S7W1"/>
<organism evidence="2 3">
    <name type="scientific">Diplogelasinospora grovesii</name>
    <dbReference type="NCBI Taxonomy" id="303347"/>
    <lineage>
        <taxon>Eukaryota</taxon>
        <taxon>Fungi</taxon>
        <taxon>Dikarya</taxon>
        <taxon>Ascomycota</taxon>
        <taxon>Pezizomycotina</taxon>
        <taxon>Sordariomycetes</taxon>
        <taxon>Sordariomycetidae</taxon>
        <taxon>Sordariales</taxon>
        <taxon>Diplogelasinosporaceae</taxon>
        <taxon>Diplogelasinospora</taxon>
    </lineage>
</organism>
<feature type="compositionally biased region" description="Low complexity" evidence="1">
    <location>
        <begin position="278"/>
        <end position="299"/>
    </location>
</feature>
<sequence length="713" mass="83948">MDYEKLHESLDERLLLNNERVSEILEDTHGKIASLNSLADTDFRKRFTHVIFVRLSRHEKYLLEEEVFRAGYRDWVGEKEYAETELAEHSTHLIEKVARELFLKWSWADAVLRHLISELHQVTYPEWYDSDEEYNYNDDGGDDVDIVKSFSKKLSDRKDEIHLPGDRRSHRVHELLTDELNAHFFTKKRTRKEVWGLFFVLERENNIAVAPHPADLRTWRLLAYQVQKQHLLLRKWPGVHKAAFEAGQMEKEERRGEYPFYGDWYRELCRNEQVFPSASSSSIIGSPSYRHGSDSSSDESPSEKEDHLLEDIQRLYAVSDVWDVWILCRMLLCASVVDGFDQNPGTERLFWRFEKTENFKKHWKRKSRRQGLIGTYHSQKYDYLVSPWLAFKHSYPLSEPEDFIEFADYTDYDFRDIGDEKVTKELLEQLGFESNGSGAETWDLVYLEGSKRDLYRPVIGLSHFRHSLYLTDDMQEQYLSGYDYPGLCYPCDCKTDDVKRWDDVPYEKRQWNGHRDGHYQWNHPGGNVVFRRRKLEETSFCENLDRFWVDWNDCLLIMGSGRDGGWGIVDEDSIYLLETLPGIKARKLKEEGGDALARLFFNLKWHYRDSLHMQRDMLREIMGSRFRPEYADFTYFISPAEFDTHGAVILGRGSYGAAYKLPWTRQRHYDSSNGELSFTTGFAVLKIVAHNSNDSSSSDARSQVFCDKVGSRL</sequence>